<organism evidence="6 7">
    <name type="scientific">Ruoffia tabacinasalis</name>
    <dbReference type="NCBI Taxonomy" id="87458"/>
    <lineage>
        <taxon>Bacteria</taxon>
        <taxon>Bacillati</taxon>
        <taxon>Bacillota</taxon>
        <taxon>Bacilli</taxon>
        <taxon>Lactobacillales</taxon>
        <taxon>Aerococcaceae</taxon>
        <taxon>Ruoffia</taxon>
    </lineage>
</organism>
<keyword evidence="6" id="KW-0347">Helicase</keyword>
<dbReference type="Proteomes" id="UP000823401">
    <property type="component" value="Unassembled WGS sequence"/>
</dbReference>
<dbReference type="Pfam" id="PF00271">
    <property type="entry name" value="Helicase_C"/>
    <property type="match status" value="1"/>
</dbReference>
<keyword evidence="2" id="KW-0067">ATP-binding</keyword>
<dbReference type="SUPFAM" id="SSF52540">
    <property type="entry name" value="P-loop containing nucleoside triphosphate hydrolases"/>
    <property type="match status" value="1"/>
</dbReference>
<dbReference type="InterPro" id="IPR006935">
    <property type="entry name" value="Helicase/UvrB_N"/>
</dbReference>
<dbReference type="InterPro" id="IPR014001">
    <property type="entry name" value="Helicase_ATP-bd"/>
</dbReference>
<evidence type="ECO:0000259" key="5">
    <source>
        <dbReference type="PROSITE" id="PS51194"/>
    </source>
</evidence>
<dbReference type="SMART" id="SM00487">
    <property type="entry name" value="DEXDc"/>
    <property type="match status" value="1"/>
</dbReference>
<dbReference type="PROSITE" id="PS51192">
    <property type="entry name" value="HELICASE_ATP_BIND_1"/>
    <property type="match status" value="1"/>
</dbReference>
<proteinExistence type="predicted"/>
<evidence type="ECO:0000313" key="7">
    <source>
        <dbReference type="Proteomes" id="UP000823401"/>
    </source>
</evidence>
<dbReference type="Pfam" id="PF04851">
    <property type="entry name" value="ResIII"/>
    <property type="match status" value="1"/>
</dbReference>
<dbReference type="InterPro" id="IPR027417">
    <property type="entry name" value="P-loop_NTPase"/>
</dbReference>
<feature type="domain" description="Helicase C-terminal" evidence="5">
    <location>
        <begin position="326"/>
        <end position="468"/>
    </location>
</feature>
<dbReference type="GO" id="GO:0004386">
    <property type="term" value="F:helicase activity"/>
    <property type="evidence" value="ECO:0007669"/>
    <property type="project" value="UniProtKB-KW"/>
</dbReference>
<dbReference type="Gene3D" id="3.40.50.300">
    <property type="entry name" value="P-loop containing nucleotide triphosphate hydrolases"/>
    <property type="match status" value="2"/>
</dbReference>
<dbReference type="PROSITE" id="PS51194">
    <property type="entry name" value="HELICASE_CTER"/>
    <property type="match status" value="1"/>
</dbReference>
<protein>
    <submittedName>
        <fullName evidence="6">DEAD/DEAH box helicase</fullName>
    </submittedName>
</protein>
<evidence type="ECO:0000259" key="4">
    <source>
        <dbReference type="PROSITE" id="PS51192"/>
    </source>
</evidence>
<keyword evidence="1" id="KW-0547">Nucleotide-binding</keyword>
<evidence type="ECO:0000256" key="1">
    <source>
        <dbReference type="ARBA" id="ARBA00022741"/>
    </source>
</evidence>
<dbReference type="CDD" id="cd17925">
    <property type="entry name" value="DEXDc_ComFA"/>
    <property type="match status" value="1"/>
</dbReference>
<reference evidence="6 7" key="1">
    <citation type="submission" date="2020-07" db="EMBL/GenBank/DDBJ databases">
        <title>Facklamia lactis sp. nov., isolated from raw milk.</title>
        <authorList>
            <person name="Doll E.V."/>
            <person name="Huptas C."/>
            <person name="Staib L."/>
            <person name="Wenning M."/>
            <person name="Scherer S."/>
        </authorList>
    </citation>
    <scope>NUCLEOTIDE SEQUENCE [LARGE SCALE GENOMIC DNA]</scope>
    <source>
        <strain evidence="6 7">DSM 104272</strain>
    </source>
</reference>
<evidence type="ECO:0000256" key="2">
    <source>
        <dbReference type="ARBA" id="ARBA00022840"/>
    </source>
</evidence>
<keyword evidence="7" id="KW-1185">Reference proteome</keyword>
<comment type="caution">
    <text evidence="6">The sequence shown here is derived from an EMBL/GenBank/DDBJ whole genome shotgun (WGS) entry which is preliminary data.</text>
</comment>
<accession>A0ABS0LKL7</accession>
<keyword evidence="6" id="KW-0378">Hydrolase</keyword>
<feature type="domain" description="Helicase ATP-binding" evidence="4">
    <location>
        <begin position="139"/>
        <end position="292"/>
    </location>
</feature>
<evidence type="ECO:0000313" key="6">
    <source>
        <dbReference type="EMBL" id="MBG9978768.1"/>
    </source>
</evidence>
<name>A0ABS0LKL7_9LACT</name>
<dbReference type="SMART" id="SM00490">
    <property type="entry name" value="HELICc"/>
    <property type="match status" value="1"/>
</dbReference>
<dbReference type="EMBL" id="JACCEL010000019">
    <property type="protein sequence ID" value="MBG9978768.1"/>
    <property type="molecule type" value="Genomic_DNA"/>
</dbReference>
<gene>
    <name evidence="6" type="ORF">HYQ42_08185</name>
</gene>
<evidence type="ECO:0000256" key="3">
    <source>
        <dbReference type="ARBA" id="ARBA00023125"/>
    </source>
</evidence>
<dbReference type="InterPro" id="IPR001650">
    <property type="entry name" value="Helicase_C-like"/>
</dbReference>
<dbReference type="PANTHER" id="PTHR30580:SF1">
    <property type="entry name" value="COMF OPERON PROTEIN 1"/>
    <property type="match status" value="1"/>
</dbReference>
<dbReference type="PANTHER" id="PTHR30580">
    <property type="entry name" value="PRIMOSOMAL PROTEIN N"/>
    <property type="match status" value="1"/>
</dbReference>
<keyword evidence="3" id="KW-0238">DNA-binding</keyword>
<sequence length="476" mass="54116">MIPIQQKAYIKNLWGRLLTSTEVELQLSDLDEAPQLNEVLDQMEQQPAIEMTQDGYCCLRCHNQQSKLFTALPTQAAFNLTDERVYCLNCLQMGRVLQGDSLYYLQDQQSYLTNPTPSKLTWQGTLSPEQSRASKDLIESLEDSDRTHMVHAVTGAGKTEMIFPVIDHIIRRNGRVCVASPRIDVCIELKPRLQAAFESVDVTLLYGGSEEGYRYSPIVVSTTHQLLRFQEAFDLLIVDEVDAFPYVNDASLHFATQRAVKKPTGKLVYLTATPDQHLTQAVANNNMTSTILPARYHRNPLPEPQYYWIGDWREQIEKRRKRRLYSLLKWFLNLEGVKLVFMPNIRLAENLFAWLSKAWPELKIAVVHAKDSQRKEKVQALRDGIYDALISTTILERGVTFTNCHVCIVGAESQLYSTSALVQMSGRVGRKPDFPTGELIYAHGGKNLAMIEARKQIKDMNQLASERGLIDGYSSK</sequence>